<dbReference type="GO" id="GO:1901678">
    <property type="term" value="P:iron coordination entity transport"/>
    <property type="evidence" value="ECO:0007669"/>
    <property type="project" value="UniProtKB-ARBA"/>
</dbReference>
<feature type="compositionally biased region" description="Low complexity" evidence="5">
    <location>
        <begin position="41"/>
        <end position="57"/>
    </location>
</feature>
<dbReference type="EMBL" id="FQVU01000001">
    <property type="protein sequence ID" value="SHF78759.1"/>
    <property type="molecule type" value="Genomic_DNA"/>
</dbReference>
<organism evidence="8 9">
    <name type="scientific">Jatrophihabitans endophyticus</name>
    <dbReference type="NCBI Taxonomy" id="1206085"/>
    <lineage>
        <taxon>Bacteria</taxon>
        <taxon>Bacillati</taxon>
        <taxon>Actinomycetota</taxon>
        <taxon>Actinomycetes</taxon>
        <taxon>Jatrophihabitantales</taxon>
        <taxon>Jatrophihabitantaceae</taxon>
        <taxon>Jatrophihabitans</taxon>
    </lineage>
</organism>
<dbReference type="PANTHER" id="PTHR30532:SF1">
    <property type="entry name" value="IRON(3+)-HYDROXAMATE-BINDING PROTEIN FHUD"/>
    <property type="match status" value="1"/>
</dbReference>
<dbReference type="Pfam" id="PF01497">
    <property type="entry name" value="Peripla_BP_2"/>
    <property type="match status" value="1"/>
</dbReference>
<evidence type="ECO:0000256" key="5">
    <source>
        <dbReference type="SAM" id="MobiDB-lite"/>
    </source>
</evidence>
<feature type="signal peptide" evidence="6">
    <location>
        <begin position="1"/>
        <end position="30"/>
    </location>
</feature>
<keyword evidence="4 6" id="KW-0732">Signal</keyword>
<dbReference type="CDD" id="cd01146">
    <property type="entry name" value="FhuD"/>
    <property type="match status" value="1"/>
</dbReference>
<dbReference type="InterPro" id="IPR051313">
    <property type="entry name" value="Bact_iron-sidero_bind"/>
</dbReference>
<dbReference type="PROSITE" id="PS51257">
    <property type="entry name" value="PROKAR_LIPOPROTEIN"/>
    <property type="match status" value="1"/>
</dbReference>
<evidence type="ECO:0000256" key="6">
    <source>
        <dbReference type="SAM" id="SignalP"/>
    </source>
</evidence>
<evidence type="ECO:0000256" key="2">
    <source>
        <dbReference type="ARBA" id="ARBA00008814"/>
    </source>
</evidence>
<sequence length="349" mass="36380">MRSTMPARRRRARRLTVLLATAAAAVTALAACGTTEDDGADATTGTSGGAATSAASGPITVTDARGKKITFDKPPTRAVALEWGLIEQVVSVGVQPVGISDVKGYKAWVHAATVATSVKDVGQRGEPSTDTIGGLDPDVIFQTEDATAATNKQLERVAPVVVVKNNDPKDPVGQLRKNIALIGKVLGRDAAATQVTAKLDGAIAAAKQKLAAADLANTPVAISDGYREASAVSLRMYTPTSTWGGLAKAIGLQNQWTTGGDPSYGLAQTDVEGLTKIKNTGTRFLYLQNKADGGDVYTDVLAKNAVWKGLPFVKADHVSRLPDGTWPFGGPLSGVQFVERVTDILTEQS</sequence>
<dbReference type="SUPFAM" id="SSF53807">
    <property type="entry name" value="Helical backbone' metal receptor"/>
    <property type="match status" value="1"/>
</dbReference>
<dbReference type="Gene3D" id="3.40.50.1980">
    <property type="entry name" value="Nitrogenase molybdenum iron protein domain"/>
    <property type="match status" value="2"/>
</dbReference>
<feature type="domain" description="Fe/B12 periplasmic-binding" evidence="7">
    <location>
        <begin position="77"/>
        <end position="349"/>
    </location>
</feature>
<keyword evidence="9" id="KW-1185">Reference proteome</keyword>
<name>A0A1M5EHN7_9ACTN</name>
<dbReference type="GO" id="GO:0030288">
    <property type="term" value="C:outer membrane-bounded periplasmic space"/>
    <property type="evidence" value="ECO:0007669"/>
    <property type="project" value="TreeGrafter"/>
</dbReference>
<evidence type="ECO:0000256" key="3">
    <source>
        <dbReference type="ARBA" id="ARBA00022448"/>
    </source>
</evidence>
<keyword evidence="3" id="KW-0813">Transport</keyword>
<comment type="similarity">
    <text evidence="2">Belongs to the bacterial solute-binding protein 8 family.</text>
</comment>
<evidence type="ECO:0000259" key="7">
    <source>
        <dbReference type="PROSITE" id="PS50983"/>
    </source>
</evidence>
<dbReference type="InterPro" id="IPR002491">
    <property type="entry name" value="ABC_transptr_periplasmic_BD"/>
</dbReference>
<evidence type="ECO:0000313" key="9">
    <source>
        <dbReference type="Proteomes" id="UP000186132"/>
    </source>
</evidence>
<reference evidence="8 9" key="1">
    <citation type="submission" date="2016-11" db="EMBL/GenBank/DDBJ databases">
        <authorList>
            <person name="Jaros S."/>
            <person name="Januszkiewicz K."/>
            <person name="Wedrychowicz H."/>
        </authorList>
    </citation>
    <scope>NUCLEOTIDE SEQUENCE [LARGE SCALE GENOMIC DNA]</scope>
    <source>
        <strain evidence="8 9">DSM 45627</strain>
    </source>
</reference>
<accession>A0A1M5EHN7</accession>
<feature type="chain" id="PRO_5012635290" evidence="6">
    <location>
        <begin position="31"/>
        <end position="349"/>
    </location>
</feature>
<comment type="subcellular location">
    <subcellularLocation>
        <location evidence="1">Cell envelope</location>
    </subcellularLocation>
</comment>
<dbReference type="Proteomes" id="UP000186132">
    <property type="component" value="Unassembled WGS sequence"/>
</dbReference>
<dbReference type="STRING" id="1206085.SAMN05443575_0899"/>
<dbReference type="PROSITE" id="PS50983">
    <property type="entry name" value="FE_B12_PBP"/>
    <property type="match status" value="1"/>
</dbReference>
<feature type="region of interest" description="Disordered" evidence="5">
    <location>
        <begin position="35"/>
        <end position="57"/>
    </location>
</feature>
<dbReference type="AlphaFoldDB" id="A0A1M5EHN7"/>
<evidence type="ECO:0000256" key="1">
    <source>
        <dbReference type="ARBA" id="ARBA00004196"/>
    </source>
</evidence>
<proteinExistence type="inferred from homology"/>
<evidence type="ECO:0000313" key="8">
    <source>
        <dbReference type="EMBL" id="SHF78759.1"/>
    </source>
</evidence>
<gene>
    <name evidence="8" type="ORF">SAMN05443575_0899</name>
</gene>
<protein>
    <submittedName>
        <fullName evidence="8">Iron complex transport system substrate-binding protein</fullName>
    </submittedName>
</protein>
<dbReference type="PANTHER" id="PTHR30532">
    <property type="entry name" value="IRON III DICITRATE-BINDING PERIPLASMIC PROTEIN"/>
    <property type="match status" value="1"/>
</dbReference>
<evidence type="ECO:0000256" key="4">
    <source>
        <dbReference type="ARBA" id="ARBA00022729"/>
    </source>
</evidence>